<comment type="caution">
    <text evidence="2">The sequence shown here is derived from an EMBL/GenBank/DDBJ whole genome shotgun (WGS) entry which is preliminary data.</text>
</comment>
<proteinExistence type="predicted"/>
<dbReference type="EMBL" id="CAJNYV010002354">
    <property type="protein sequence ID" value="CAF3471983.1"/>
    <property type="molecule type" value="Genomic_DNA"/>
</dbReference>
<dbReference type="EMBL" id="CAJOBS010000738">
    <property type="protein sequence ID" value="CAF4634627.1"/>
    <property type="molecule type" value="Genomic_DNA"/>
</dbReference>
<organism evidence="2 4">
    <name type="scientific">Rotaria socialis</name>
    <dbReference type="NCBI Taxonomy" id="392032"/>
    <lineage>
        <taxon>Eukaryota</taxon>
        <taxon>Metazoa</taxon>
        <taxon>Spiralia</taxon>
        <taxon>Gnathifera</taxon>
        <taxon>Rotifera</taxon>
        <taxon>Eurotatoria</taxon>
        <taxon>Bdelloidea</taxon>
        <taxon>Philodinida</taxon>
        <taxon>Philodinidae</taxon>
        <taxon>Rotaria</taxon>
    </lineage>
</organism>
<gene>
    <name evidence="1" type="ORF">KIK155_LOCUS13889</name>
    <name evidence="3" type="ORF">TOA249_LOCUS12839</name>
    <name evidence="2" type="ORF">TSG867_LOCUS9490</name>
</gene>
<evidence type="ECO:0000313" key="1">
    <source>
        <dbReference type="EMBL" id="CAF3471983.1"/>
    </source>
</evidence>
<accession>A0A820LA20</accession>
<dbReference type="Proteomes" id="UP000663838">
    <property type="component" value="Unassembled WGS sequence"/>
</dbReference>
<evidence type="ECO:0000313" key="2">
    <source>
        <dbReference type="EMBL" id="CAF4350222.1"/>
    </source>
</evidence>
<dbReference type="Proteomes" id="UP000663862">
    <property type="component" value="Unassembled WGS sequence"/>
</dbReference>
<dbReference type="AlphaFoldDB" id="A0A820LA20"/>
<dbReference type="Proteomes" id="UP000663865">
    <property type="component" value="Unassembled WGS sequence"/>
</dbReference>
<name>A0A820LA20_9BILA</name>
<protein>
    <submittedName>
        <fullName evidence="2">Uncharacterized protein</fullName>
    </submittedName>
</protein>
<evidence type="ECO:0000313" key="3">
    <source>
        <dbReference type="EMBL" id="CAF4634627.1"/>
    </source>
</evidence>
<reference evidence="2" key="1">
    <citation type="submission" date="2021-02" db="EMBL/GenBank/DDBJ databases">
        <authorList>
            <person name="Nowell W R."/>
        </authorList>
    </citation>
    <scope>NUCLEOTIDE SEQUENCE</scope>
</reference>
<sequence length="87" mass="9275">MKLIGNMGASIASYAYEACISDMLETNDISWGQSTVSVIVFGAIRQAKLSTTDLVTQMGAAFPAIEQAAARGIANAQQFLTQPKVYQ</sequence>
<evidence type="ECO:0000313" key="4">
    <source>
        <dbReference type="Proteomes" id="UP000663862"/>
    </source>
</evidence>
<dbReference type="EMBL" id="CAJOBQ010000416">
    <property type="protein sequence ID" value="CAF4350222.1"/>
    <property type="molecule type" value="Genomic_DNA"/>
</dbReference>